<proteinExistence type="predicted"/>
<organism evidence="2 3">
    <name type="scientific">Treponema vincentii</name>
    <dbReference type="NCBI Taxonomy" id="69710"/>
    <lineage>
        <taxon>Bacteria</taxon>
        <taxon>Pseudomonadati</taxon>
        <taxon>Spirochaetota</taxon>
        <taxon>Spirochaetia</taxon>
        <taxon>Spirochaetales</taxon>
        <taxon>Treponemataceae</taxon>
        <taxon>Treponema</taxon>
    </lineage>
</organism>
<evidence type="ECO:0000256" key="1">
    <source>
        <dbReference type="SAM" id="SignalP"/>
    </source>
</evidence>
<protein>
    <recommendedName>
        <fullName evidence="4">Outer membrane protein beta-barrel domain-containing protein</fullName>
    </recommendedName>
</protein>
<dbReference type="EMBL" id="CP048020">
    <property type="protein sequence ID" value="QHX44413.1"/>
    <property type="molecule type" value="Genomic_DNA"/>
</dbReference>
<accession>A0A6P1Y612</accession>
<name>A0A6P1Y612_9SPIR</name>
<evidence type="ECO:0008006" key="4">
    <source>
        <dbReference type="Google" id="ProtNLM"/>
    </source>
</evidence>
<keyword evidence="1" id="KW-0732">Signal</keyword>
<dbReference type="RefSeq" id="WP_162664681.1">
    <property type="nucleotide sequence ID" value="NZ_CP048020.1"/>
</dbReference>
<sequence>MKKIFFVVMFALLASSLTFAAAKGTGKKSAGGGNGNGGIDKIGGYVGSPFGLSYSHEFNDLVELDLVAGYSGLWRYHSLDVQIGALFTVFDPVISGLGDQHCPLSLGPVLGGSVDFVKYPVLKKTGSGYFPYSYVNETLVGGSVSLLLPVRWEINFGNIPDFNLFIEWAPVGITMRLVPYKTFDSYTSSGDIVYKKGITTSWHYDTRFGVGLRYRIPNKK</sequence>
<gene>
    <name evidence="2" type="ORF">GWP43_14135</name>
</gene>
<feature type="signal peptide" evidence="1">
    <location>
        <begin position="1"/>
        <end position="20"/>
    </location>
</feature>
<evidence type="ECO:0000313" key="3">
    <source>
        <dbReference type="Proteomes" id="UP000464374"/>
    </source>
</evidence>
<dbReference type="Proteomes" id="UP000464374">
    <property type="component" value="Chromosome"/>
</dbReference>
<dbReference type="AlphaFoldDB" id="A0A6P1Y612"/>
<dbReference type="KEGG" id="trz:GWP43_14135"/>
<reference evidence="2 3" key="1">
    <citation type="submission" date="2020-01" db="EMBL/GenBank/DDBJ databases">
        <title>Complete genome sequence of a human oral phylogroup 1 Treponema sp. strain ATCC 700766, originally isolated from periodontitis dental plaque.</title>
        <authorList>
            <person name="Chan Y."/>
            <person name="Huo Y.-B."/>
            <person name="Yu X.-L."/>
            <person name="Zeng H."/>
            <person name="Leung W.-K."/>
            <person name="Watt R.M."/>
        </authorList>
    </citation>
    <scope>NUCLEOTIDE SEQUENCE [LARGE SCALE GENOMIC DNA]</scope>
    <source>
        <strain evidence="2 3">OMZ 804</strain>
    </source>
</reference>
<feature type="chain" id="PRO_5027012510" description="Outer membrane protein beta-barrel domain-containing protein" evidence="1">
    <location>
        <begin position="21"/>
        <end position="220"/>
    </location>
</feature>
<evidence type="ECO:0000313" key="2">
    <source>
        <dbReference type="EMBL" id="QHX44413.1"/>
    </source>
</evidence>